<gene>
    <name evidence="2" type="ORF">FB567DRAFT_531744</name>
</gene>
<dbReference type="OrthoDB" id="3473305at2759"/>
<dbReference type="Pfam" id="PF20150">
    <property type="entry name" value="2EXR"/>
    <property type="match status" value="1"/>
</dbReference>
<evidence type="ECO:0000259" key="1">
    <source>
        <dbReference type="Pfam" id="PF20150"/>
    </source>
</evidence>
<sequence>MQQEAMATFPPFSRLPLELRMQIWEMSVEKDRIVRVKEKWRPRTGYWSPTQVPAVTRACQESRKYCSYKKAFAVDGFPRYIWVNPTSDIIQMNSSIVLDLVKGDCLERQEIRHLRLELGSAHGLDESDSFYHDYSGKIRNFQKLQRCDILVHDSLYGWGFFIDETYWGACPKENVRLIDSKTGEWIDAKTTRPYLDYHDTNGGKLKDFARIPIYHVEEWEEEEEYAERWAEMMEVGTNPLPRIDLNY</sequence>
<organism evidence="2 3">
    <name type="scientific">Paraphoma chrysanthemicola</name>
    <dbReference type="NCBI Taxonomy" id="798071"/>
    <lineage>
        <taxon>Eukaryota</taxon>
        <taxon>Fungi</taxon>
        <taxon>Dikarya</taxon>
        <taxon>Ascomycota</taxon>
        <taxon>Pezizomycotina</taxon>
        <taxon>Dothideomycetes</taxon>
        <taxon>Pleosporomycetidae</taxon>
        <taxon>Pleosporales</taxon>
        <taxon>Pleosporineae</taxon>
        <taxon>Phaeosphaeriaceae</taxon>
        <taxon>Paraphoma</taxon>
    </lineage>
</organism>
<dbReference type="InterPro" id="IPR045518">
    <property type="entry name" value="2EXR"/>
</dbReference>
<dbReference type="AlphaFoldDB" id="A0A8K0VWE0"/>
<reference evidence="2" key="1">
    <citation type="journal article" date="2021" name="Nat. Commun.">
        <title>Genetic determinants of endophytism in the Arabidopsis root mycobiome.</title>
        <authorList>
            <person name="Mesny F."/>
            <person name="Miyauchi S."/>
            <person name="Thiergart T."/>
            <person name="Pickel B."/>
            <person name="Atanasova L."/>
            <person name="Karlsson M."/>
            <person name="Huettel B."/>
            <person name="Barry K.W."/>
            <person name="Haridas S."/>
            <person name="Chen C."/>
            <person name="Bauer D."/>
            <person name="Andreopoulos W."/>
            <person name="Pangilinan J."/>
            <person name="LaButti K."/>
            <person name="Riley R."/>
            <person name="Lipzen A."/>
            <person name="Clum A."/>
            <person name="Drula E."/>
            <person name="Henrissat B."/>
            <person name="Kohler A."/>
            <person name="Grigoriev I.V."/>
            <person name="Martin F.M."/>
            <person name="Hacquard S."/>
        </authorList>
    </citation>
    <scope>NUCLEOTIDE SEQUENCE</scope>
    <source>
        <strain evidence="2">MPI-SDFR-AT-0120</strain>
    </source>
</reference>
<proteinExistence type="predicted"/>
<keyword evidence="3" id="KW-1185">Reference proteome</keyword>
<evidence type="ECO:0000313" key="3">
    <source>
        <dbReference type="Proteomes" id="UP000813461"/>
    </source>
</evidence>
<accession>A0A8K0VWE0</accession>
<feature type="domain" description="2EXR" evidence="1">
    <location>
        <begin position="9"/>
        <end position="90"/>
    </location>
</feature>
<dbReference type="Proteomes" id="UP000813461">
    <property type="component" value="Unassembled WGS sequence"/>
</dbReference>
<dbReference type="PANTHER" id="PTHR35910">
    <property type="entry name" value="2EXR DOMAIN-CONTAINING PROTEIN"/>
    <property type="match status" value="1"/>
</dbReference>
<evidence type="ECO:0000313" key="2">
    <source>
        <dbReference type="EMBL" id="KAH7080791.1"/>
    </source>
</evidence>
<comment type="caution">
    <text evidence="2">The sequence shown here is derived from an EMBL/GenBank/DDBJ whole genome shotgun (WGS) entry which is preliminary data.</text>
</comment>
<protein>
    <recommendedName>
        <fullName evidence="1">2EXR domain-containing protein</fullName>
    </recommendedName>
</protein>
<dbReference type="PANTHER" id="PTHR35910:SF1">
    <property type="entry name" value="2EXR DOMAIN-CONTAINING PROTEIN"/>
    <property type="match status" value="1"/>
</dbReference>
<name>A0A8K0VWE0_9PLEO</name>
<dbReference type="EMBL" id="JAGMVJ010000015">
    <property type="protein sequence ID" value="KAH7080791.1"/>
    <property type="molecule type" value="Genomic_DNA"/>
</dbReference>